<organism evidence="3 4">
    <name type="scientific">Paeniglutamicibacter antarcticus</name>
    <dbReference type="NCBI Taxonomy" id="494023"/>
    <lineage>
        <taxon>Bacteria</taxon>
        <taxon>Bacillati</taxon>
        <taxon>Actinomycetota</taxon>
        <taxon>Actinomycetes</taxon>
        <taxon>Micrococcales</taxon>
        <taxon>Micrococcaceae</taxon>
        <taxon>Paeniglutamicibacter</taxon>
    </lineage>
</organism>
<keyword evidence="4" id="KW-1185">Reference proteome</keyword>
<name>A0ABP9TNZ5_9MICC</name>
<sequence>MAVLAVSVVLFRTQGRLGAIRPDPTHATPPLLMVQMLWQATSSTASYVLIGVLGAVSLLHKRAVPGPAKESVVSTEHGRRSDGGRVRAVEFKT</sequence>
<gene>
    <name evidence="3" type="ORF">GCM10025778_13570</name>
</gene>
<reference evidence="4" key="1">
    <citation type="journal article" date="2019" name="Int. J. Syst. Evol. Microbiol.">
        <title>The Global Catalogue of Microorganisms (GCM) 10K type strain sequencing project: providing services to taxonomists for standard genome sequencing and annotation.</title>
        <authorList>
            <consortium name="The Broad Institute Genomics Platform"/>
            <consortium name="The Broad Institute Genome Sequencing Center for Infectious Disease"/>
            <person name="Wu L."/>
            <person name="Ma J."/>
        </authorList>
    </citation>
    <scope>NUCLEOTIDE SEQUENCE [LARGE SCALE GENOMIC DNA]</scope>
    <source>
        <strain evidence="4">JCM 18952</strain>
    </source>
</reference>
<dbReference type="EMBL" id="BAABLK010000023">
    <property type="protein sequence ID" value="GAA5226824.1"/>
    <property type="molecule type" value="Genomic_DNA"/>
</dbReference>
<keyword evidence="2" id="KW-0472">Membrane</keyword>
<evidence type="ECO:0000256" key="2">
    <source>
        <dbReference type="SAM" id="Phobius"/>
    </source>
</evidence>
<dbReference type="Proteomes" id="UP001501257">
    <property type="component" value="Unassembled WGS sequence"/>
</dbReference>
<keyword evidence="2" id="KW-1133">Transmembrane helix</keyword>
<feature type="compositionally biased region" description="Basic and acidic residues" evidence="1">
    <location>
        <begin position="76"/>
        <end position="93"/>
    </location>
</feature>
<feature type="region of interest" description="Disordered" evidence="1">
    <location>
        <begin position="67"/>
        <end position="93"/>
    </location>
</feature>
<evidence type="ECO:0000256" key="1">
    <source>
        <dbReference type="SAM" id="MobiDB-lite"/>
    </source>
</evidence>
<evidence type="ECO:0000313" key="4">
    <source>
        <dbReference type="Proteomes" id="UP001501257"/>
    </source>
</evidence>
<feature type="transmembrane region" description="Helical" evidence="2">
    <location>
        <begin position="37"/>
        <end position="59"/>
    </location>
</feature>
<comment type="caution">
    <text evidence="3">The sequence shown here is derived from an EMBL/GenBank/DDBJ whole genome shotgun (WGS) entry which is preliminary data.</text>
</comment>
<protein>
    <submittedName>
        <fullName evidence="3">Uncharacterized protein</fullName>
    </submittedName>
</protein>
<accession>A0ABP9TNZ5</accession>
<keyword evidence="2" id="KW-0812">Transmembrane</keyword>
<proteinExistence type="predicted"/>
<evidence type="ECO:0000313" key="3">
    <source>
        <dbReference type="EMBL" id="GAA5226824.1"/>
    </source>
</evidence>